<dbReference type="RefSeq" id="WP_109670391.1">
    <property type="nucleotide sequence ID" value="NZ_QGGH01000011.1"/>
</dbReference>
<comment type="caution">
    <text evidence="1">The sequence shown here is derived from an EMBL/GenBank/DDBJ whole genome shotgun (WGS) entry which is preliminary data.</text>
</comment>
<dbReference type="Proteomes" id="UP000245631">
    <property type="component" value="Unassembled WGS sequence"/>
</dbReference>
<name>A0A8E2W8A1_RHILI</name>
<dbReference type="EMBL" id="QGGH01000011">
    <property type="protein sequence ID" value="PWJ88369.1"/>
    <property type="molecule type" value="Genomic_DNA"/>
</dbReference>
<dbReference type="AlphaFoldDB" id="A0A8E2W8A1"/>
<accession>A0A8E2W8A1</accession>
<reference evidence="1 2" key="1">
    <citation type="submission" date="2018-05" db="EMBL/GenBank/DDBJ databases">
        <title>Genomic Encyclopedia of Type Strains, Phase IV (KMG-IV): sequencing the most valuable type-strain genomes for metagenomic binning, comparative biology and taxonomic classification.</title>
        <authorList>
            <person name="Goeker M."/>
        </authorList>
    </citation>
    <scope>NUCLEOTIDE SEQUENCE [LARGE SCALE GENOMIC DNA]</scope>
    <source>
        <strain evidence="1 2">DSM 2626</strain>
    </source>
</reference>
<proteinExistence type="predicted"/>
<protein>
    <submittedName>
        <fullName evidence="1">Uncharacterized protein</fullName>
    </submittedName>
</protein>
<evidence type="ECO:0000313" key="1">
    <source>
        <dbReference type="EMBL" id="PWJ88369.1"/>
    </source>
</evidence>
<organism evidence="1 2">
    <name type="scientific">Rhizobium loti</name>
    <name type="common">Mesorhizobium loti</name>
    <dbReference type="NCBI Taxonomy" id="381"/>
    <lineage>
        <taxon>Bacteria</taxon>
        <taxon>Pseudomonadati</taxon>
        <taxon>Pseudomonadota</taxon>
        <taxon>Alphaproteobacteria</taxon>
        <taxon>Hyphomicrobiales</taxon>
        <taxon>Phyllobacteriaceae</taxon>
        <taxon>Mesorhizobium</taxon>
    </lineage>
</organism>
<evidence type="ECO:0000313" key="2">
    <source>
        <dbReference type="Proteomes" id="UP000245631"/>
    </source>
</evidence>
<gene>
    <name evidence="1" type="ORF">C8D77_11191</name>
</gene>
<sequence>MRRIVISEAVLRQRQEIQEQRNRYYQARSDGFSREEANALANGAEVAPAANDRHQEFSMATDERAFIEQPDQDEQPAGPIEIPDDWKFLPYLPRSKGGTSLRGLATKLSDQPINSAADAVAAIEAELAMRG</sequence>
<dbReference type="GeneID" id="61054867"/>